<dbReference type="AlphaFoldDB" id="A0A5B6YV77"/>
<dbReference type="EMBL" id="GHES01005006">
    <property type="protein sequence ID" value="MPA35565.1"/>
    <property type="molecule type" value="Transcribed_RNA"/>
</dbReference>
<sequence length="277" mass="31069">MDSGTSLLSMESTAATRTMSRSRPLHTCGVSILVIVHRVYTIAQELNGPVGSMAKRIATFTASASPIIYAMQYQWLAVLSFVDDHILAVENMVETLFPPSAHLFNKIDELVHTAETLPGKVDDAVNKFPMIIHQFPFFNWALVHLISWLKCLISTLTHWGSNNTREKEIMIDINCNNVKKNQNQLTIHIALHVESSTHDGCEKSLSDSSHSQDETKTILGRTVKLKPDINMKCIYKENGVEKGTKDNLEDGAMEEFPKATVSEDAILELFEASWHMR</sequence>
<organism evidence="1">
    <name type="scientific">Davidia involucrata</name>
    <name type="common">Dove tree</name>
    <dbReference type="NCBI Taxonomy" id="16924"/>
    <lineage>
        <taxon>Eukaryota</taxon>
        <taxon>Viridiplantae</taxon>
        <taxon>Streptophyta</taxon>
        <taxon>Embryophyta</taxon>
        <taxon>Tracheophyta</taxon>
        <taxon>Spermatophyta</taxon>
        <taxon>Magnoliopsida</taxon>
        <taxon>eudicotyledons</taxon>
        <taxon>Gunneridae</taxon>
        <taxon>Pentapetalae</taxon>
        <taxon>asterids</taxon>
        <taxon>Cornales</taxon>
        <taxon>Nyssaceae</taxon>
        <taxon>Davidia</taxon>
    </lineage>
</organism>
<proteinExistence type="predicted"/>
<dbReference type="PANTHER" id="PTHR37710:SF1">
    <property type="entry name" value="TRANSMEMBRANE PROTEIN"/>
    <property type="match status" value="1"/>
</dbReference>
<reference evidence="1" key="1">
    <citation type="submission" date="2019-08" db="EMBL/GenBank/DDBJ databases">
        <title>Reference gene set and small RNA set construction with multiple tissues from Davidia involucrata Baill.</title>
        <authorList>
            <person name="Yang H."/>
            <person name="Zhou C."/>
            <person name="Li G."/>
            <person name="Wang J."/>
            <person name="Gao P."/>
            <person name="Wang M."/>
            <person name="Wang R."/>
            <person name="Zhao Y."/>
        </authorList>
    </citation>
    <scope>NUCLEOTIDE SEQUENCE</scope>
    <source>
        <tissue evidence="1">Mixed with DoveR01_LX</tissue>
    </source>
</reference>
<name>A0A5B6YV77_DAVIN</name>
<accession>A0A5B6YV77</accession>
<protein>
    <submittedName>
        <fullName evidence="1">Uncharacterized protein</fullName>
    </submittedName>
</protein>
<evidence type="ECO:0000313" key="1">
    <source>
        <dbReference type="EMBL" id="MPA35565.1"/>
    </source>
</evidence>
<dbReference type="PANTHER" id="PTHR37710">
    <property type="entry name" value="TRANSMEMBRANE PROTEIN"/>
    <property type="match status" value="1"/>
</dbReference>
<gene>
    <name evidence="1" type="ORF">Din_005006</name>
</gene>